<evidence type="ECO:0000313" key="11">
    <source>
        <dbReference type="EMBL" id="MBK1667326.1"/>
    </source>
</evidence>
<dbReference type="NCBIfam" id="NF004043">
    <property type="entry name" value="PRK05560.1"/>
    <property type="match status" value="1"/>
</dbReference>
<evidence type="ECO:0000313" key="12">
    <source>
        <dbReference type="Proteomes" id="UP001296873"/>
    </source>
</evidence>
<name>A0ABS1DBN0_9PROT</name>
<comment type="catalytic activity">
    <reaction evidence="1 8 9">
        <text>ATP-dependent breakage, passage and rejoining of double-stranded DNA.</text>
        <dbReference type="EC" id="5.6.2.2"/>
    </reaction>
</comment>
<dbReference type="InterPro" id="IPR035516">
    <property type="entry name" value="Gyrase/topoIV_suA_C"/>
</dbReference>
<feature type="active site" description="O-(5'-phospho-DNA)-tyrosine intermediate" evidence="8 9">
    <location>
        <position position="122"/>
    </location>
</feature>
<gene>
    <name evidence="8" type="primary">gyrA</name>
    <name evidence="11" type="ORF">CKO28_04695</name>
</gene>
<dbReference type="PANTHER" id="PTHR43493:SF5">
    <property type="entry name" value="DNA GYRASE SUBUNIT A, CHLOROPLASTIC_MITOCHONDRIAL"/>
    <property type="match status" value="1"/>
</dbReference>
<proteinExistence type="inferred from homology"/>
<dbReference type="NCBIfam" id="TIGR01063">
    <property type="entry name" value="gyrA"/>
    <property type="match status" value="1"/>
</dbReference>
<evidence type="ECO:0000256" key="6">
    <source>
        <dbReference type="ARBA" id="ARBA00023125"/>
    </source>
</evidence>
<dbReference type="Gene3D" id="1.10.268.10">
    <property type="entry name" value="Topoisomerase, domain 3"/>
    <property type="match status" value="1"/>
</dbReference>
<dbReference type="PROSITE" id="PS52040">
    <property type="entry name" value="TOPO_IIA"/>
    <property type="match status" value="1"/>
</dbReference>
<comment type="function">
    <text evidence="8">A type II topoisomerase that negatively supercoils closed circular double-stranded (ds) DNA in an ATP-dependent manner to modulate DNA topology and maintain chromosomes in an underwound state. Negative supercoiling favors strand separation, and DNA replication, transcription, recombination and repair, all of which involve strand separation. Also able to catalyze the interconversion of other topological isomers of dsDNA rings, including catenanes and knotted rings. Type II topoisomerases break and join 2 DNA strands simultaneously in an ATP-dependent manner.</text>
</comment>
<dbReference type="PANTHER" id="PTHR43493">
    <property type="entry name" value="DNA GYRASE/TOPOISOMERASE SUBUNIT A"/>
    <property type="match status" value="1"/>
</dbReference>
<dbReference type="InterPro" id="IPR002205">
    <property type="entry name" value="Topo_IIA_dom_A"/>
</dbReference>
<evidence type="ECO:0000256" key="2">
    <source>
        <dbReference type="ARBA" id="ARBA00008263"/>
    </source>
</evidence>
<keyword evidence="8" id="KW-0963">Cytoplasm</keyword>
<keyword evidence="12" id="KW-1185">Reference proteome</keyword>
<dbReference type="InterPro" id="IPR005743">
    <property type="entry name" value="GyrA"/>
</dbReference>
<dbReference type="SMART" id="SM00434">
    <property type="entry name" value="TOP4c"/>
    <property type="match status" value="1"/>
</dbReference>
<dbReference type="Gene3D" id="3.30.1360.40">
    <property type="match status" value="1"/>
</dbReference>
<dbReference type="EC" id="5.6.2.2" evidence="8"/>
<keyword evidence="4 8" id="KW-0067">ATP-binding</keyword>
<keyword evidence="3 8" id="KW-0547">Nucleotide-binding</keyword>
<reference evidence="11 12" key="1">
    <citation type="journal article" date="2020" name="Microorganisms">
        <title>Osmotic Adaptation and Compatible Solute Biosynthesis of Phototrophic Bacteria as Revealed from Genome Analyses.</title>
        <authorList>
            <person name="Imhoff J.F."/>
            <person name="Rahn T."/>
            <person name="Kunzel S."/>
            <person name="Keller A."/>
            <person name="Neulinger S.C."/>
        </authorList>
    </citation>
    <scope>NUCLEOTIDE SEQUENCE [LARGE SCALE GENOMIC DNA]</scope>
    <source>
        <strain evidence="11 12">DSM 9895</strain>
    </source>
</reference>
<comment type="caution">
    <text evidence="11">The sequence shown here is derived from an EMBL/GenBank/DDBJ whole genome shotgun (WGS) entry which is preliminary data.</text>
</comment>
<dbReference type="EMBL" id="NRRL01000006">
    <property type="protein sequence ID" value="MBK1667326.1"/>
    <property type="molecule type" value="Genomic_DNA"/>
</dbReference>
<comment type="caution">
    <text evidence="8">Lacks conserved residue(s) required for the propagation of feature annotation.</text>
</comment>
<evidence type="ECO:0000256" key="3">
    <source>
        <dbReference type="ARBA" id="ARBA00022741"/>
    </source>
</evidence>
<dbReference type="InterPro" id="IPR050220">
    <property type="entry name" value="Type_II_DNA_Topoisomerases"/>
</dbReference>
<dbReference type="InterPro" id="IPR013760">
    <property type="entry name" value="Topo_IIA-like_dom_sf"/>
</dbReference>
<dbReference type="InterPro" id="IPR013757">
    <property type="entry name" value="Topo_IIA_A_a_sf"/>
</dbReference>
<dbReference type="SUPFAM" id="SSF101904">
    <property type="entry name" value="GyrA/ParC C-terminal domain-like"/>
    <property type="match status" value="1"/>
</dbReference>
<comment type="similarity">
    <text evidence="2 8">Belongs to the type II topoisomerase GyrA/ParC subunit family.</text>
</comment>
<comment type="subunit">
    <text evidence="8">Heterotetramer, composed of two GyrA and two GyrB chains. In the heterotetramer, GyrA contains the active site tyrosine that forms a transient covalent intermediate with DNA, while GyrB binds cofactors and catalyzes ATP hydrolysis.</text>
</comment>
<dbReference type="Gene3D" id="3.90.199.10">
    <property type="entry name" value="Topoisomerase II, domain 5"/>
    <property type="match status" value="1"/>
</dbReference>
<dbReference type="CDD" id="cd00187">
    <property type="entry name" value="TOP4c"/>
    <property type="match status" value="1"/>
</dbReference>
<keyword evidence="7 8" id="KW-0413">Isomerase</keyword>
<accession>A0ABS1DBN0</accession>
<organism evidence="11 12">
    <name type="scientific">Rhodovibrio sodomensis</name>
    <dbReference type="NCBI Taxonomy" id="1088"/>
    <lineage>
        <taxon>Bacteria</taxon>
        <taxon>Pseudomonadati</taxon>
        <taxon>Pseudomonadota</taxon>
        <taxon>Alphaproteobacteria</taxon>
        <taxon>Rhodospirillales</taxon>
        <taxon>Rhodovibrionaceae</taxon>
        <taxon>Rhodovibrio</taxon>
    </lineage>
</organism>
<evidence type="ECO:0000256" key="7">
    <source>
        <dbReference type="ARBA" id="ARBA00023235"/>
    </source>
</evidence>
<dbReference type="HAMAP" id="MF_01897">
    <property type="entry name" value="GyrA"/>
    <property type="match status" value="1"/>
</dbReference>
<dbReference type="NCBIfam" id="NF004044">
    <property type="entry name" value="PRK05561.1"/>
    <property type="match status" value="1"/>
</dbReference>
<evidence type="ECO:0000259" key="10">
    <source>
        <dbReference type="PROSITE" id="PS52040"/>
    </source>
</evidence>
<evidence type="ECO:0000256" key="9">
    <source>
        <dbReference type="PROSITE-ProRule" id="PRU01384"/>
    </source>
</evidence>
<dbReference type="Proteomes" id="UP001296873">
    <property type="component" value="Unassembled WGS sequence"/>
</dbReference>
<sequence>MPDGALVAPTTEITHELGDSYLAYAMSVIVSRALPDVRDGLKPVHRRILYAMKRGGYTHDKPHRKSARIVGDVMGMYHPHGDSAIYDAMVRLAQDFSMSVPLVDGQGNFGSIDGDPPAAMRYTESRLSRYAPLLLDEIDRDTVTWTPNYDGSEMEPEVLPAGFPHILVNGAGGIAVGMATRIPPHNPGEVLAATLALIDNPSASLAQLLEYCPGPDFPTGGTILGHEGIRQAYETGRGSIIVRARHTFEKVAKGRAAIAFTELPYQVNKARLVVQINELAKERQIEGIHEVRDESDRHGIRLVVELKREANEDVVLAQLHKRTELQVSFPANMLALDHNQPRQMNLREILQAWIDFRRQVIRRRTLHDLREARKRAHVVTGLLVAIANIDRVIALIRQAPDSASARAALMAEPLEIGEMSAMLSRVDPKAQVDGTVCQLTEEQAKAILELRLHRLTGLERDKLEAESKELCDQISHFLDVLNDQSALTRVMREELEATARRMTAPRRTDIEQNYAEYDEEDLIPREEMIVTLTHGGYVKRVPLSDYRCQARNGKGRAGMNTKDDDFVTRVVQTSTHTPLMIFTDRGIAYKLKVYQLPLGTPQGRGRPIVNLLPNLGKGERIAALLALPEDPEAFADTQVAFFTAGGYVRRNTLADFANVPSNGKIAMKLEDAAGKATDSLVNVLLCADDQHFAVSTRMGQVLRFPASQVRVFAGRSSLGVRGIRLRGDDKVVSAMVLEDAGTEAAEAPAFLTRAAKVRRQETGEADDDGAVVLDDDRFAELQTKEQLVLTVTSNGYGRRTSAYAYRVANRGGIGTIDLPKGKKVGDIVSSFVVEPGQEMVLITDKGQLIRTDVDSVRITGRAAVGVRLIKLSKGEQIVSIAPVASSDTEHDEATD</sequence>
<evidence type="ECO:0000256" key="4">
    <source>
        <dbReference type="ARBA" id="ARBA00022840"/>
    </source>
</evidence>
<comment type="subcellular location">
    <subcellularLocation>
        <location evidence="8">Cytoplasm</location>
    </subcellularLocation>
</comment>
<dbReference type="SUPFAM" id="SSF56719">
    <property type="entry name" value="Type II DNA topoisomerase"/>
    <property type="match status" value="1"/>
</dbReference>
<evidence type="ECO:0000256" key="1">
    <source>
        <dbReference type="ARBA" id="ARBA00000185"/>
    </source>
</evidence>
<evidence type="ECO:0000256" key="5">
    <source>
        <dbReference type="ARBA" id="ARBA00023029"/>
    </source>
</evidence>
<comment type="miscellaneous">
    <text evidence="8">Few gyrases are as efficient as E.coli at forming negative supercoils. Not all organisms have 2 type II topoisomerases; in organisms with a single type II topoisomerase this enzyme also has to decatenate newly replicated chromosomes.</text>
</comment>
<dbReference type="Pfam" id="PF03989">
    <property type="entry name" value="DNA_gyraseA_C"/>
    <property type="match status" value="6"/>
</dbReference>
<dbReference type="Gene3D" id="2.120.10.90">
    <property type="entry name" value="DNA gyrase/topoisomerase IV, subunit A, C-terminal"/>
    <property type="match status" value="1"/>
</dbReference>
<dbReference type="InterPro" id="IPR013758">
    <property type="entry name" value="Topo_IIA_A/C_ab"/>
</dbReference>
<keyword evidence="5 8" id="KW-0799">Topoisomerase</keyword>
<evidence type="ECO:0000256" key="8">
    <source>
        <dbReference type="HAMAP-Rule" id="MF_01897"/>
    </source>
</evidence>
<protein>
    <recommendedName>
        <fullName evidence="8">DNA gyrase subunit A</fullName>
        <ecNumber evidence="8">5.6.2.2</ecNumber>
    </recommendedName>
</protein>
<feature type="domain" description="Topo IIA-type catalytic" evidence="10">
    <location>
        <begin position="34"/>
        <end position="522"/>
    </location>
</feature>
<dbReference type="RefSeq" id="WP_200339396.1">
    <property type="nucleotide sequence ID" value="NZ_NRRL01000006.1"/>
</dbReference>
<keyword evidence="6 8" id="KW-0238">DNA-binding</keyword>
<dbReference type="InterPro" id="IPR006691">
    <property type="entry name" value="GyrA/parC_rep"/>
</dbReference>
<dbReference type="Pfam" id="PF00521">
    <property type="entry name" value="DNA_topoisoIV"/>
    <property type="match status" value="1"/>
</dbReference>